<evidence type="ECO:0000256" key="1">
    <source>
        <dbReference type="ARBA" id="ARBA00004651"/>
    </source>
</evidence>
<dbReference type="Pfam" id="PF03706">
    <property type="entry name" value="LPG_synthase_TM"/>
    <property type="match status" value="1"/>
</dbReference>
<comment type="caution">
    <text evidence="8">The sequence shown here is derived from an EMBL/GenBank/DDBJ whole genome shotgun (WGS) entry which is preliminary data.</text>
</comment>
<keyword evidence="2" id="KW-1003">Cell membrane</keyword>
<comment type="subcellular location">
    <subcellularLocation>
        <location evidence="1">Cell membrane</location>
        <topology evidence="1">Multi-pass membrane protein</topology>
    </subcellularLocation>
</comment>
<accession>A0ABV8DA33</accession>
<gene>
    <name evidence="8" type="ORF">ACFOW3_10610</name>
</gene>
<dbReference type="EMBL" id="JBHSAJ010000027">
    <property type="protein sequence ID" value="MFC3935077.1"/>
    <property type="molecule type" value="Genomic_DNA"/>
</dbReference>
<dbReference type="InterPro" id="IPR022791">
    <property type="entry name" value="L-PG_synthase/AglD"/>
</dbReference>
<protein>
    <submittedName>
        <fullName evidence="8">YbhN family protein</fullName>
    </submittedName>
</protein>
<feature type="transmembrane region" description="Helical" evidence="7">
    <location>
        <begin position="269"/>
        <end position="286"/>
    </location>
</feature>
<keyword evidence="9" id="KW-1185">Reference proteome</keyword>
<keyword evidence="3 7" id="KW-0812">Transmembrane</keyword>
<evidence type="ECO:0000256" key="2">
    <source>
        <dbReference type="ARBA" id="ARBA00022475"/>
    </source>
</evidence>
<evidence type="ECO:0000313" key="9">
    <source>
        <dbReference type="Proteomes" id="UP001595693"/>
    </source>
</evidence>
<organism evidence="8 9">
    <name type="scientific">Acidovorax facilis</name>
    <dbReference type="NCBI Taxonomy" id="12917"/>
    <lineage>
        <taxon>Bacteria</taxon>
        <taxon>Pseudomonadati</taxon>
        <taxon>Pseudomonadota</taxon>
        <taxon>Betaproteobacteria</taxon>
        <taxon>Burkholderiales</taxon>
        <taxon>Comamonadaceae</taxon>
        <taxon>Acidovorax</taxon>
    </lineage>
</organism>
<feature type="compositionally biased region" description="Low complexity" evidence="6">
    <location>
        <begin position="17"/>
        <end position="32"/>
    </location>
</feature>
<sequence length="359" mass="38287">MATPTLLANTQTGTADAMASPAPSSSTSSSSPRGWRHWPEQAWWPWVTRGFAAAFFAVVAGLIFRQGRTVDWPAVLQALRDLPTTALAVGGALALLSHFTYGSFDWVGRHCSGHRLTRTTTLAIAMTSYPFTLNLGSLIGGVGVRYRLYARRGVDPGTIGQVVGTSIVTNWVGYLLLAGVLAWTWQPPALAGWAVESWQWRLGGTVLGCLPLAYVAVCALRSGRALTLRGHEFPLPHWPVALWQVTVSAANWMLMGAALWTVLQHQVSYPAALATVLLGAVAGLVLRVPAGLGVLEAVGVALLASQALGQEEVLAALLAYRALYYFGPLVLAAVALGVAELRWRRQANLGAESSAEQKI</sequence>
<reference evidence="9" key="1">
    <citation type="journal article" date="2019" name="Int. J. Syst. Evol. Microbiol.">
        <title>The Global Catalogue of Microorganisms (GCM) 10K type strain sequencing project: providing services to taxonomists for standard genome sequencing and annotation.</title>
        <authorList>
            <consortium name="The Broad Institute Genomics Platform"/>
            <consortium name="The Broad Institute Genome Sequencing Center for Infectious Disease"/>
            <person name="Wu L."/>
            <person name="Ma J."/>
        </authorList>
    </citation>
    <scope>NUCLEOTIDE SEQUENCE [LARGE SCALE GENOMIC DNA]</scope>
    <source>
        <strain evidence="9">CCUG 2113</strain>
    </source>
</reference>
<keyword evidence="4 7" id="KW-1133">Transmembrane helix</keyword>
<evidence type="ECO:0000256" key="3">
    <source>
        <dbReference type="ARBA" id="ARBA00022692"/>
    </source>
</evidence>
<feature type="transmembrane region" description="Helical" evidence="7">
    <location>
        <begin position="241"/>
        <end position="263"/>
    </location>
</feature>
<dbReference type="RefSeq" id="WP_055400799.1">
    <property type="nucleotide sequence ID" value="NZ_JAMXAX010000014.1"/>
</dbReference>
<feature type="transmembrane region" description="Helical" evidence="7">
    <location>
        <begin position="293"/>
        <end position="310"/>
    </location>
</feature>
<evidence type="ECO:0000256" key="4">
    <source>
        <dbReference type="ARBA" id="ARBA00022989"/>
    </source>
</evidence>
<dbReference type="Proteomes" id="UP001595693">
    <property type="component" value="Unassembled WGS sequence"/>
</dbReference>
<feature type="transmembrane region" description="Helical" evidence="7">
    <location>
        <begin position="322"/>
        <end position="339"/>
    </location>
</feature>
<proteinExistence type="predicted"/>
<feature type="region of interest" description="Disordered" evidence="6">
    <location>
        <begin position="1"/>
        <end position="36"/>
    </location>
</feature>
<evidence type="ECO:0000256" key="5">
    <source>
        <dbReference type="ARBA" id="ARBA00023136"/>
    </source>
</evidence>
<name>A0ABV8DA33_9BURK</name>
<feature type="transmembrane region" description="Helical" evidence="7">
    <location>
        <begin position="43"/>
        <end position="64"/>
    </location>
</feature>
<evidence type="ECO:0000313" key="8">
    <source>
        <dbReference type="EMBL" id="MFC3935077.1"/>
    </source>
</evidence>
<evidence type="ECO:0000256" key="6">
    <source>
        <dbReference type="SAM" id="MobiDB-lite"/>
    </source>
</evidence>
<feature type="transmembrane region" description="Helical" evidence="7">
    <location>
        <begin position="167"/>
        <end position="186"/>
    </location>
</feature>
<feature type="transmembrane region" description="Helical" evidence="7">
    <location>
        <begin position="124"/>
        <end position="146"/>
    </location>
</feature>
<feature type="transmembrane region" description="Helical" evidence="7">
    <location>
        <begin position="198"/>
        <end position="220"/>
    </location>
</feature>
<evidence type="ECO:0000256" key="7">
    <source>
        <dbReference type="SAM" id="Phobius"/>
    </source>
</evidence>
<feature type="transmembrane region" description="Helical" evidence="7">
    <location>
        <begin position="85"/>
        <end position="104"/>
    </location>
</feature>
<keyword evidence="5 7" id="KW-0472">Membrane</keyword>
<feature type="compositionally biased region" description="Polar residues" evidence="6">
    <location>
        <begin position="1"/>
        <end position="14"/>
    </location>
</feature>